<protein>
    <submittedName>
        <fullName evidence="2">Uncharacterized protein</fullName>
    </submittedName>
</protein>
<evidence type="ECO:0000313" key="2">
    <source>
        <dbReference type="EMBL" id="CAG7836951.1"/>
    </source>
</evidence>
<evidence type="ECO:0000256" key="1">
    <source>
        <dbReference type="SAM" id="Phobius"/>
    </source>
</evidence>
<keyword evidence="1" id="KW-0472">Membrane</keyword>
<keyword evidence="1" id="KW-1133">Transmembrane helix</keyword>
<evidence type="ECO:0000313" key="3">
    <source>
        <dbReference type="Proteomes" id="UP000708208"/>
    </source>
</evidence>
<keyword evidence="1" id="KW-0812">Transmembrane</keyword>
<name>A0A8J2LSK9_9HEXA</name>
<dbReference type="AlphaFoldDB" id="A0A8J2LSK9"/>
<feature type="transmembrane region" description="Helical" evidence="1">
    <location>
        <begin position="91"/>
        <end position="112"/>
    </location>
</feature>
<dbReference type="Proteomes" id="UP000708208">
    <property type="component" value="Unassembled WGS sequence"/>
</dbReference>
<organism evidence="2 3">
    <name type="scientific">Allacma fusca</name>
    <dbReference type="NCBI Taxonomy" id="39272"/>
    <lineage>
        <taxon>Eukaryota</taxon>
        <taxon>Metazoa</taxon>
        <taxon>Ecdysozoa</taxon>
        <taxon>Arthropoda</taxon>
        <taxon>Hexapoda</taxon>
        <taxon>Collembola</taxon>
        <taxon>Symphypleona</taxon>
        <taxon>Sminthuridae</taxon>
        <taxon>Allacma</taxon>
    </lineage>
</organism>
<keyword evidence="3" id="KW-1185">Reference proteome</keyword>
<feature type="transmembrane region" description="Helical" evidence="1">
    <location>
        <begin position="50"/>
        <end position="71"/>
    </location>
</feature>
<accession>A0A8J2LSK9</accession>
<proteinExistence type="predicted"/>
<gene>
    <name evidence="2" type="ORF">AFUS01_LOCUS46138</name>
</gene>
<dbReference type="EMBL" id="CAJVCH010571218">
    <property type="protein sequence ID" value="CAG7836951.1"/>
    <property type="molecule type" value="Genomic_DNA"/>
</dbReference>
<comment type="caution">
    <text evidence="2">The sequence shown here is derived from an EMBL/GenBank/DDBJ whole genome shotgun (WGS) entry which is preliminary data.</text>
</comment>
<sequence>MAAAAVEPVASPSKKHVEGIIAALRHLVVRRDVGHPPAVPPRDSISAVRILLVLAALAPAAVHLPHASHYLAVRSSAVPLPAARVSVGSPVGIAVLVWSFLVTVSFLLGILLRLRTSSNASSSLGVPVHLNPSRLTLAVQG</sequence>
<reference evidence="2" key="1">
    <citation type="submission" date="2021-06" db="EMBL/GenBank/DDBJ databases">
        <authorList>
            <person name="Hodson N. C."/>
            <person name="Mongue J. A."/>
            <person name="Jaron S. K."/>
        </authorList>
    </citation>
    <scope>NUCLEOTIDE SEQUENCE</scope>
</reference>